<proteinExistence type="predicted"/>
<feature type="transmembrane region" description="Helical" evidence="2">
    <location>
        <begin position="244"/>
        <end position="268"/>
    </location>
</feature>
<evidence type="ECO:0000313" key="3">
    <source>
        <dbReference type="EMBL" id="KAK3058452.1"/>
    </source>
</evidence>
<accession>A0AAJ0LWX6</accession>
<comment type="caution">
    <text evidence="3">The sequence shown here is derived from an EMBL/GenBank/DDBJ whole genome shotgun (WGS) entry which is preliminary data.</text>
</comment>
<organism evidence="3 4">
    <name type="scientific">Extremus antarcticus</name>
    <dbReference type="NCBI Taxonomy" id="702011"/>
    <lineage>
        <taxon>Eukaryota</taxon>
        <taxon>Fungi</taxon>
        <taxon>Dikarya</taxon>
        <taxon>Ascomycota</taxon>
        <taxon>Pezizomycotina</taxon>
        <taxon>Dothideomycetes</taxon>
        <taxon>Dothideomycetidae</taxon>
        <taxon>Mycosphaerellales</taxon>
        <taxon>Extremaceae</taxon>
        <taxon>Extremus</taxon>
    </lineage>
</organism>
<evidence type="ECO:0000313" key="4">
    <source>
        <dbReference type="Proteomes" id="UP001271007"/>
    </source>
</evidence>
<dbReference type="Proteomes" id="UP001271007">
    <property type="component" value="Unassembled WGS sequence"/>
</dbReference>
<protein>
    <submittedName>
        <fullName evidence="3">Uncharacterized protein</fullName>
    </submittedName>
</protein>
<feature type="compositionally biased region" description="Polar residues" evidence="1">
    <location>
        <begin position="295"/>
        <end position="307"/>
    </location>
</feature>
<keyword evidence="2" id="KW-0472">Membrane</keyword>
<gene>
    <name evidence="3" type="ORF">LTR09_000016</name>
</gene>
<evidence type="ECO:0000256" key="2">
    <source>
        <dbReference type="SAM" id="Phobius"/>
    </source>
</evidence>
<dbReference type="AlphaFoldDB" id="A0AAJ0LWX6"/>
<evidence type="ECO:0000256" key="1">
    <source>
        <dbReference type="SAM" id="MobiDB-lite"/>
    </source>
</evidence>
<keyword evidence="2" id="KW-0812">Transmembrane</keyword>
<keyword evidence="4" id="KW-1185">Reference proteome</keyword>
<feature type="compositionally biased region" description="Polar residues" evidence="1">
    <location>
        <begin position="222"/>
        <end position="234"/>
    </location>
</feature>
<feature type="region of interest" description="Disordered" evidence="1">
    <location>
        <begin position="276"/>
        <end position="348"/>
    </location>
</feature>
<name>A0AAJ0LWX6_9PEZI</name>
<reference evidence="3" key="1">
    <citation type="submission" date="2023-04" db="EMBL/GenBank/DDBJ databases">
        <title>Black Yeasts Isolated from many extreme environments.</title>
        <authorList>
            <person name="Coleine C."/>
            <person name="Stajich J.E."/>
            <person name="Selbmann L."/>
        </authorList>
    </citation>
    <scope>NUCLEOTIDE SEQUENCE</scope>
    <source>
        <strain evidence="3">CCFEE 5312</strain>
    </source>
</reference>
<feature type="region of interest" description="Disordered" evidence="1">
    <location>
        <begin position="193"/>
        <end position="234"/>
    </location>
</feature>
<sequence length="348" mass="36087">MATRISNGLTYVTDPLTTTFVPPSSCSSVLNSYSSWGDMNGVLHALQNGYTPGVGSNSACYPPNFYNHNLYGTVGALGVYSPGVCPSGYDTSSEWTAGYTTTAICCPPGFDVGTAIIGKCKKASTGGIVVDLGSESSSTVSTLFLAYNWAITVAWASDDFAALQQASTSSVPASPASTTASIVSSTSSTSTELTESIGVRASPSPTMALPPSSTIPAGELATPTSSNVEPSDSLSSGLSVGAKAGIGVGVGLGCLLSILLLTILIVMLRRKRRNERSVQEGAIESSPHSDLPAGNSHSDTKTAQSYQYGWAEMDGVRQGQKSMYTKPEREDTKYGQQPQPARVELEGS</sequence>
<dbReference type="EMBL" id="JAWDJX010000001">
    <property type="protein sequence ID" value="KAK3058452.1"/>
    <property type="molecule type" value="Genomic_DNA"/>
</dbReference>
<keyword evidence="2" id="KW-1133">Transmembrane helix</keyword>